<organism evidence="5 6">
    <name type="scientific">Parasedimentitalea maritima</name>
    <dbReference type="NCBI Taxonomy" id="2578117"/>
    <lineage>
        <taxon>Bacteria</taxon>
        <taxon>Pseudomonadati</taxon>
        <taxon>Pseudomonadota</taxon>
        <taxon>Alphaproteobacteria</taxon>
        <taxon>Rhodobacterales</taxon>
        <taxon>Paracoccaceae</taxon>
        <taxon>Parasedimentitalea</taxon>
    </lineage>
</organism>
<dbReference type="Gene3D" id="3.90.780.10">
    <property type="entry name" value="5'-Nucleotidase, C-terminal domain"/>
    <property type="match status" value="1"/>
</dbReference>
<name>A0A6A4RLF2_9RHOB</name>
<proteinExistence type="inferred from homology"/>
<dbReference type="InterPro" id="IPR006179">
    <property type="entry name" value="5_nucleotidase/apyrase"/>
</dbReference>
<evidence type="ECO:0000259" key="3">
    <source>
        <dbReference type="Pfam" id="PF00149"/>
    </source>
</evidence>
<dbReference type="GO" id="GO:0009166">
    <property type="term" value="P:nucleotide catabolic process"/>
    <property type="evidence" value="ECO:0007669"/>
    <property type="project" value="InterPro"/>
</dbReference>
<keyword evidence="2" id="KW-0547">Nucleotide-binding</keyword>
<dbReference type="Pfam" id="PF00149">
    <property type="entry name" value="Metallophos"/>
    <property type="match status" value="1"/>
</dbReference>
<dbReference type="GO" id="GO:0000166">
    <property type="term" value="F:nucleotide binding"/>
    <property type="evidence" value="ECO:0007669"/>
    <property type="project" value="UniProtKB-KW"/>
</dbReference>
<comment type="similarity">
    <text evidence="2">Belongs to the 5'-nucleotidase family.</text>
</comment>
<gene>
    <name evidence="5" type="ORF">GP644_01925</name>
</gene>
<feature type="domain" description="5'-Nucleotidase C-terminal" evidence="4">
    <location>
        <begin position="436"/>
        <end position="612"/>
    </location>
</feature>
<dbReference type="AlphaFoldDB" id="A0A6A4RLF2"/>
<dbReference type="EMBL" id="WSFO01000001">
    <property type="protein sequence ID" value="KAE9632557.1"/>
    <property type="molecule type" value="Genomic_DNA"/>
</dbReference>
<comment type="caution">
    <text evidence="5">The sequence shown here is derived from an EMBL/GenBank/DDBJ whole genome shotgun (WGS) entry which is preliminary data.</text>
</comment>
<dbReference type="PANTHER" id="PTHR11575">
    <property type="entry name" value="5'-NUCLEOTIDASE-RELATED"/>
    <property type="match status" value="1"/>
</dbReference>
<dbReference type="PRINTS" id="PR01607">
    <property type="entry name" value="APYRASEFAMLY"/>
</dbReference>
<dbReference type="GO" id="GO:0016787">
    <property type="term" value="F:hydrolase activity"/>
    <property type="evidence" value="ECO:0007669"/>
    <property type="project" value="UniProtKB-KW"/>
</dbReference>
<dbReference type="GO" id="GO:0030288">
    <property type="term" value="C:outer membrane-bounded periplasmic space"/>
    <property type="evidence" value="ECO:0007669"/>
    <property type="project" value="TreeGrafter"/>
</dbReference>
<evidence type="ECO:0000256" key="2">
    <source>
        <dbReference type="RuleBase" id="RU362119"/>
    </source>
</evidence>
<dbReference type="SUPFAM" id="SSF55816">
    <property type="entry name" value="5'-nucleotidase (syn. UDP-sugar hydrolase), C-terminal domain"/>
    <property type="match status" value="1"/>
</dbReference>
<dbReference type="PANTHER" id="PTHR11575:SF6">
    <property type="entry name" value="2',3'-CYCLIC-NUCLEOTIDE 2'-PHOSPHODIESTERASE_3'-NUCLEOTIDASE"/>
    <property type="match status" value="1"/>
</dbReference>
<dbReference type="InterPro" id="IPR008334">
    <property type="entry name" value="5'-Nucleotdase_C"/>
</dbReference>
<accession>A0A6A4RLF2</accession>
<reference evidence="5 6" key="1">
    <citation type="submission" date="2019-12" db="EMBL/GenBank/DDBJ databases">
        <authorList>
            <person name="Zhang Y.-J."/>
        </authorList>
    </citation>
    <scope>NUCLEOTIDE SEQUENCE [LARGE SCALE GENOMIC DNA]</scope>
    <source>
        <strain evidence="5 6">H18S-6</strain>
    </source>
</reference>
<dbReference type="Pfam" id="PF02872">
    <property type="entry name" value="5_nucleotid_C"/>
    <property type="match status" value="1"/>
</dbReference>
<dbReference type="Gene3D" id="3.60.21.10">
    <property type="match status" value="1"/>
</dbReference>
<evidence type="ECO:0000256" key="1">
    <source>
        <dbReference type="ARBA" id="ARBA00022729"/>
    </source>
</evidence>
<dbReference type="SUPFAM" id="SSF56300">
    <property type="entry name" value="Metallo-dependent phosphatases"/>
    <property type="match status" value="1"/>
</dbReference>
<feature type="domain" description="Calcineurin-like phosphoesterase" evidence="3">
    <location>
        <begin position="95"/>
        <end position="328"/>
    </location>
</feature>
<dbReference type="InterPro" id="IPR004843">
    <property type="entry name" value="Calcineurin-like_PHP"/>
</dbReference>
<keyword evidence="1" id="KW-0732">Signal</keyword>
<dbReference type="Proteomes" id="UP000441586">
    <property type="component" value="Unassembled WGS sequence"/>
</dbReference>
<keyword evidence="2" id="KW-0378">Hydrolase</keyword>
<evidence type="ECO:0000313" key="5">
    <source>
        <dbReference type="EMBL" id="KAE9632557.1"/>
    </source>
</evidence>
<dbReference type="InterPro" id="IPR036907">
    <property type="entry name" value="5'-Nucleotdase_C_sf"/>
</dbReference>
<evidence type="ECO:0000259" key="4">
    <source>
        <dbReference type="Pfam" id="PF02872"/>
    </source>
</evidence>
<evidence type="ECO:0000313" key="6">
    <source>
        <dbReference type="Proteomes" id="UP000441586"/>
    </source>
</evidence>
<sequence>MCTFNVTLTVSHLAHGLPHIKIKVQAGTREKKHLGIGLWAVCVNFFVIVAGQSPGSLVSTHGRTVSSRTPRTIRRQAHRTVTERDLSNSSQPVSLRVLATTDLHMNLLGHDYYCDRTNPGIGLSRTASLISQARSEAVSMGAATLLLDNGDGLQGTPLGEQPDAAPQHPLMRAFQVLDYDAIGLGNHDFNYGIEALSRTLQTAPCPVICSNMTAVDDTTQLPFVSSAILERNIPDAPKAPPIKIGLLSVLPVQTLRWDAHLLEGRVQIADMVQAARQTATTLRAAGCDLVIALAHTGLGHNTGPGCENALRPLALVDEIDALVGGHTHLLLPDPDTVFTKPVVMPGAFGSHLGVIDLQMRHGPDGWQLAGWDCALRAIAQRDSGGRLTPLVDEDPVLTTALAKDHIATRARMDQPVGHSPQALHSYFTFFAPDQALALVANAQAAALRPLLSDRAEADLPLLSAVSPNKYGARSGPDYYTDVAAGPLCRRHVADLHVFPNELRAVVLSGAQVLDWLEMSAGLFNQVSPGTSDTALVNPDRAGHHFDVLHGLDYQIDVSAPPRFHASGQLADIQSHRIRNATWNGQPLDKTQQFVVAVNSYRVGGGGNFNMVQQARQISLPRRPIQLAIYDYLNSTPPAEPLAITTSPWQLASLPGTEVLAFTGPAARSHLSELDHLNLPPAEPTADGFLRLRLPL</sequence>
<dbReference type="InterPro" id="IPR029052">
    <property type="entry name" value="Metallo-depent_PP-like"/>
</dbReference>
<protein>
    <submittedName>
        <fullName evidence="5">Bifunctional metallophosphatase/5'-nucleotidase</fullName>
    </submittedName>
</protein>